<name>A0AAV0WUU9_9HEMI</name>
<comment type="caution">
    <text evidence="1">The sequence shown here is derived from an EMBL/GenBank/DDBJ whole genome shotgun (WGS) entry which is preliminary data.</text>
</comment>
<dbReference type="PANTHER" id="PTHR46289">
    <property type="entry name" value="52 KDA REPRESSOR OF THE INHIBITOR OF THE PROTEIN KINASE-LIKE PROTEIN-RELATED"/>
    <property type="match status" value="1"/>
</dbReference>
<gene>
    <name evidence="1" type="ORF">MEUPH1_LOCUS15196</name>
</gene>
<accession>A0AAV0WUU9</accession>
<dbReference type="PANTHER" id="PTHR46289:SF17">
    <property type="entry name" value="HAT C-TERMINAL DIMERISATION DOMAIN-CONTAINING PROTEIN"/>
    <property type="match status" value="1"/>
</dbReference>
<sequence length="217" mass="25144">MQSVCTFFGYPKRQNILQESIKNIVPESKSSKLKQFCATRLVERHDAVLIFHKLQPAIINALYEIYKLRDIDSSTTANQLNTSIHQLKFQISLSILVKIFSLSAPLSKFLQSENLDLETVLNFACQTQYAVQNIRDNVDNEFHSIFQETKDTCNELNINICVPRITGKQSMRCNVATDCPENYYRVSLFIPFIDNFLDQMKNQFMEHQTILKSFICL</sequence>
<evidence type="ECO:0000313" key="2">
    <source>
        <dbReference type="Proteomes" id="UP001160148"/>
    </source>
</evidence>
<dbReference type="EMBL" id="CARXXK010000002">
    <property type="protein sequence ID" value="CAI6359825.1"/>
    <property type="molecule type" value="Genomic_DNA"/>
</dbReference>
<dbReference type="AlphaFoldDB" id="A0AAV0WUU9"/>
<dbReference type="Proteomes" id="UP001160148">
    <property type="component" value="Unassembled WGS sequence"/>
</dbReference>
<protein>
    <submittedName>
        <fullName evidence="1">Uncharacterized protein</fullName>
    </submittedName>
</protein>
<evidence type="ECO:0000313" key="1">
    <source>
        <dbReference type="EMBL" id="CAI6359825.1"/>
    </source>
</evidence>
<dbReference type="InterPro" id="IPR052958">
    <property type="entry name" value="IFN-induced_PKR_regulator"/>
</dbReference>
<organism evidence="1 2">
    <name type="scientific">Macrosiphum euphorbiae</name>
    <name type="common">potato aphid</name>
    <dbReference type="NCBI Taxonomy" id="13131"/>
    <lineage>
        <taxon>Eukaryota</taxon>
        <taxon>Metazoa</taxon>
        <taxon>Ecdysozoa</taxon>
        <taxon>Arthropoda</taxon>
        <taxon>Hexapoda</taxon>
        <taxon>Insecta</taxon>
        <taxon>Pterygota</taxon>
        <taxon>Neoptera</taxon>
        <taxon>Paraneoptera</taxon>
        <taxon>Hemiptera</taxon>
        <taxon>Sternorrhyncha</taxon>
        <taxon>Aphidomorpha</taxon>
        <taxon>Aphidoidea</taxon>
        <taxon>Aphididae</taxon>
        <taxon>Macrosiphini</taxon>
        <taxon>Macrosiphum</taxon>
    </lineage>
</organism>
<reference evidence="1 2" key="1">
    <citation type="submission" date="2023-01" db="EMBL/GenBank/DDBJ databases">
        <authorList>
            <person name="Whitehead M."/>
        </authorList>
    </citation>
    <scope>NUCLEOTIDE SEQUENCE [LARGE SCALE GENOMIC DNA]</scope>
</reference>
<keyword evidence="2" id="KW-1185">Reference proteome</keyword>
<proteinExistence type="predicted"/>